<proteinExistence type="predicted"/>
<dbReference type="Proteomes" id="UP000016932">
    <property type="component" value="Unassembled WGS sequence"/>
</dbReference>
<evidence type="ECO:0000256" key="1">
    <source>
        <dbReference type="SAM" id="MobiDB-lite"/>
    </source>
</evidence>
<dbReference type="RefSeq" id="XP_007923356.1">
    <property type="nucleotide sequence ID" value="XM_007925165.1"/>
</dbReference>
<dbReference type="GeneID" id="19332686"/>
<protein>
    <submittedName>
        <fullName evidence="2">Uncharacterized protein</fullName>
    </submittedName>
</protein>
<feature type="region of interest" description="Disordered" evidence="1">
    <location>
        <begin position="120"/>
        <end position="140"/>
    </location>
</feature>
<dbReference type="EMBL" id="KB446556">
    <property type="protein sequence ID" value="EME85885.1"/>
    <property type="molecule type" value="Genomic_DNA"/>
</dbReference>
<evidence type="ECO:0000313" key="2">
    <source>
        <dbReference type="EMBL" id="EME85885.1"/>
    </source>
</evidence>
<accession>M2Z7Y9</accession>
<dbReference type="HOGENOM" id="CLU_524886_0_0_1"/>
<dbReference type="KEGG" id="pfj:MYCFIDRAFT_171737"/>
<reference evidence="2 3" key="1">
    <citation type="journal article" date="2012" name="PLoS Pathog.">
        <title>Diverse lifestyles and strategies of plant pathogenesis encoded in the genomes of eighteen Dothideomycetes fungi.</title>
        <authorList>
            <person name="Ohm R.A."/>
            <person name="Feau N."/>
            <person name="Henrissat B."/>
            <person name="Schoch C.L."/>
            <person name="Horwitz B.A."/>
            <person name="Barry K.W."/>
            <person name="Condon B.J."/>
            <person name="Copeland A.C."/>
            <person name="Dhillon B."/>
            <person name="Glaser F."/>
            <person name="Hesse C.N."/>
            <person name="Kosti I."/>
            <person name="LaButti K."/>
            <person name="Lindquist E.A."/>
            <person name="Lucas S."/>
            <person name="Salamov A.A."/>
            <person name="Bradshaw R.E."/>
            <person name="Ciuffetti L."/>
            <person name="Hamelin R.C."/>
            <person name="Kema G.H.J."/>
            <person name="Lawrence C."/>
            <person name="Scott J.A."/>
            <person name="Spatafora J.W."/>
            <person name="Turgeon B.G."/>
            <person name="de Wit P.J.G.M."/>
            <person name="Zhong S."/>
            <person name="Goodwin S.B."/>
            <person name="Grigoriev I.V."/>
        </authorList>
    </citation>
    <scope>NUCLEOTIDE SEQUENCE [LARGE SCALE GENOMIC DNA]</scope>
    <source>
        <strain evidence="2 3">CIRAD86</strain>
    </source>
</reference>
<feature type="compositionally biased region" description="Basic residues" evidence="1">
    <location>
        <begin position="121"/>
        <end position="140"/>
    </location>
</feature>
<evidence type="ECO:0000313" key="3">
    <source>
        <dbReference type="Proteomes" id="UP000016932"/>
    </source>
</evidence>
<sequence>MPAPALRKDCPVLQLAKSRSWLKRIIGRRGTQEARTFPRTFQLAVGETRCLGVTSTGNNKRDLRRIMKKMQQQQQQLDLRARRGPRLARLGSVKDNNMREIIREGLCPLRCLSLVCYPPSRKQRNKPSSKERTSRRKTRHKPLRTWLLRCALASGIRRARRGAQRIVGGNNLAAAVVGLAGKNARIILKTNPRMGSTAKYIPGKDFGVPDKSRLDLKAPRATVLCKPPESCPPPQKIDLPSWSAVKALLNCELANADLQKSQQCFILLYRRARSRLGELKEAGGDITPSMDMRNERRGGVMLVGLPTATDSQPSDCRLLAIQVSSESFGKAGRQAAADIRAGKGWLLNASHASRNLMFEGRGLGWLQIWSHIGNATASAKLELPARWTMSMAANATDPETVSRRIITYIHTMQEAGGLRTRGMRQRQQQIAGATGRRSRVRRLGRLLGGDEQQVGYPWGRQRDGILIWSRLSRAGGLPLTAWEHAVRCPDLRTTPVMQMLVNDAICGSRARRQASRRRC</sequence>
<dbReference type="VEuPathDB" id="FungiDB:MYCFIDRAFT_171737"/>
<keyword evidence="3" id="KW-1185">Reference proteome</keyword>
<dbReference type="AlphaFoldDB" id="M2Z7Y9"/>
<gene>
    <name evidence="2" type="ORF">MYCFIDRAFT_171737</name>
</gene>
<organism evidence="2 3">
    <name type="scientific">Pseudocercospora fijiensis (strain CIRAD86)</name>
    <name type="common">Black leaf streak disease fungus</name>
    <name type="synonym">Mycosphaerella fijiensis</name>
    <dbReference type="NCBI Taxonomy" id="383855"/>
    <lineage>
        <taxon>Eukaryota</taxon>
        <taxon>Fungi</taxon>
        <taxon>Dikarya</taxon>
        <taxon>Ascomycota</taxon>
        <taxon>Pezizomycotina</taxon>
        <taxon>Dothideomycetes</taxon>
        <taxon>Dothideomycetidae</taxon>
        <taxon>Mycosphaerellales</taxon>
        <taxon>Mycosphaerellaceae</taxon>
        <taxon>Pseudocercospora</taxon>
    </lineage>
</organism>
<name>M2Z7Y9_PSEFD</name>